<evidence type="ECO:0000313" key="2">
    <source>
        <dbReference type="EMBL" id="ADZ09949.1"/>
    </source>
</evidence>
<dbReference type="AlphaFoldDB" id="F0T9S0"/>
<proteinExistence type="predicted"/>
<feature type="transmembrane region" description="Helical" evidence="1">
    <location>
        <begin position="31"/>
        <end position="47"/>
    </location>
</feature>
<keyword evidence="1" id="KW-1133">Transmembrane helix</keyword>
<name>F0T9S0_METLA</name>
<protein>
    <submittedName>
        <fullName evidence="2">Uncharacterized protein</fullName>
    </submittedName>
</protein>
<feature type="transmembrane region" description="Helical" evidence="1">
    <location>
        <begin position="88"/>
        <end position="105"/>
    </location>
</feature>
<evidence type="ECO:0000256" key="1">
    <source>
        <dbReference type="SAM" id="Phobius"/>
    </source>
</evidence>
<feature type="transmembrane region" description="Helical" evidence="1">
    <location>
        <begin position="7"/>
        <end position="25"/>
    </location>
</feature>
<dbReference type="eggNOG" id="arCOG11273">
    <property type="taxonomic scope" value="Archaea"/>
</dbReference>
<sequence>MKDLYSILIGTVMVSGLFFLVDTLFYSNNSLTTNLFIIILILGGYLVTYTSNTLKTRTAIFSGFFVGIVLIVYQIIFNSSAFDPLAMIGYLVLPGFFMMIGGFSAKITQKQMEELVDHLLKRKIESESKNTGK</sequence>
<dbReference type="Proteomes" id="UP000007490">
    <property type="component" value="Chromosome"/>
</dbReference>
<reference evidence="2 3" key="2">
    <citation type="journal article" date="2014" name="Int. J. Syst. Evol. Microbiol.">
        <title>Methanobacterium paludis sp. nov. and a novel strain of Methanobacterium lacus isolated from northern peatlands.</title>
        <authorList>
            <person name="Cadillo-Quiroz H."/>
            <person name="Brauer S.L."/>
            <person name="Goodson N."/>
            <person name="Yavitt J.B."/>
            <person name="Zinder S.H."/>
        </authorList>
    </citation>
    <scope>NUCLEOTIDE SEQUENCE [LARGE SCALE GENOMIC DNA]</scope>
    <source>
        <strain evidence="2 3">AL-21</strain>
    </source>
</reference>
<dbReference type="KEGG" id="mel:Metbo_1725"/>
<evidence type="ECO:0000313" key="3">
    <source>
        <dbReference type="Proteomes" id="UP000007490"/>
    </source>
</evidence>
<dbReference type="RefSeq" id="WP_013645300.1">
    <property type="nucleotide sequence ID" value="NC_015216.1"/>
</dbReference>
<keyword evidence="1" id="KW-0472">Membrane</keyword>
<dbReference type="GeneID" id="10278182"/>
<feature type="transmembrane region" description="Helical" evidence="1">
    <location>
        <begin position="59"/>
        <end position="76"/>
    </location>
</feature>
<dbReference type="EMBL" id="CP002551">
    <property type="protein sequence ID" value="ADZ09949.1"/>
    <property type="molecule type" value="Genomic_DNA"/>
</dbReference>
<dbReference type="HOGENOM" id="CLU_1901945_0_0_2"/>
<dbReference type="OrthoDB" id="386196at2157"/>
<keyword evidence="3" id="KW-1185">Reference proteome</keyword>
<dbReference type="STRING" id="877455.Metbo_1725"/>
<organism evidence="2 3">
    <name type="scientific">Methanobacterium lacus (strain AL-21)</name>
    <dbReference type="NCBI Taxonomy" id="877455"/>
    <lineage>
        <taxon>Archaea</taxon>
        <taxon>Methanobacteriati</taxon>
        <taxon>Methanobacteriota</taxon>
        <taxon>Methanomada group</taxon>
        <taxon>Methanobacteria</taxon>
        <taxon>Methanobacteriales</taxon>
        <taxon>Methanobacteriaceae</taxon>
        <taxon>Methanobacterium</taxon>
    </lineage>
</organism>
<accession>F0T9S0</accession>
<keyword evidence="1" id="KW-0812">Transmembrane</keyword>
<reference evidence="3" key="1">
    <citation type="submission" date="2011-02" db="EMBL/GenBank/DDBJ databases">
        <title>Complete sequence of Methanobacterium sp. AL-21.</title>
        <authorList>
            <consortium name="US DOE Joint Genome Institute"/>
            <person name="Lucas S."/>
            <person name="Copeland A."/>
            <person name="Lapidus A."/>
            <person name="Cheng J.-F."/>
            <person name="Goodwin L."/>
            <person name="Pitluck S."/>
            <person name="Chertkov O."/>
            <person name="Detter J.C."/>
            <person name="Han C."/>
            <person name="Tapia R."/>
            <person name="Land M."/>
            <person name="Hauser L."/>
            <person name="Kyrpides N."/>
            <person name="Ivanova N."/>
            <person name="Mikhailova N."/>
            <person name="Pagani I."/>
            <person name="Cadillo-Quiroz H."/>
            <person name="Imachi H."/>
            <person name="Zinder S."/>
            <person name="Liu W."/>
            <person name="Woyke T."/>
        </authorList>
    </citation>
    <scope>NUCLEOTIDE SEQUENCE [LARGE SCALE GENOMIC DNA]</scope>
    <source>
        <strain evidence="3">AL-21</strain>
    </source>
</reference>
<gene>
    <name evidence="2" type="ordered locus">Metbo_1725</name>
</gene>